<dbReference type="Proteomes" id="UP000195570">
    <property type="component" value="Unassembled WGS sequence"/>
</dbReference>
<name>A0A1G4I2W4_TRYEQ</name>
<dbReference type="VEuPathDB" id="TriTrypDB:TEOVI_000909900"/>
<proteinExistence type="predicted"/>
<keyword evidence="3" id="KW-1185">Reference proteome</keyword>
<accession>A0A1G4I2W4</accession>
<comment type="caution">
    <text evidence="2">The sequence shown here is derived from an EMBL/GenBank/DDBJ whole genome shotgun (WGS) entry which is preliminary data.</text>
</comment>
<feature type="region of interest" description="Disordered" evidence="1">
    <location>
        <begin position="144"/>
        <end position="163"/>
    </location>
</feature>
<organism evidence="2 3">
    <name type="scientific">Trypanosoma equiperdum</name>
    <dbReference type="NCBI Taxonomy" id="5694"/>
    <lineage>
        <taxon>Eukaryota</taxon>
        <taxon>Discoba</taxon>
        <taxon>Euglenozoa</taxon>
        <taxon>Kinetoplastea</taxon>
        <taxon>Metakinetoplastina</taxon>
        <taxon>Trypanosomatida</taxon>
        <taxon>Trypanosomatidae</taxon>
        <taxon>Trypanosoma</taxon>
    </lineage>
</organism>
<dbReference type="GeneID" id="92383033"/>
<dbReference type="EMBL" id="CZPT02000503">
    <property type="protein sequence ID" value="SCU66156.1"/>
    <property type="molecule type" value="Genomic_DNA"/>
</dbReference>
<evidence type="ECO:0000256" key="1">
    <source>
        <dbReference type="SAM" id="MobiDB-lite"/>
    </source>
</evidence>
<dbReference type="AlphaFoldDB" id="A0A1G4I2W4"/>
<sequence>MEEKAPLHSKGTEATLREAVSLLDQHLGLLRALTTGGQATLAEDAGKHSTTSNTAVNIKLKLAPGSTPVCTIVKDVRNLESPPAAPEWDKLLKLKVTAPAKILANFNEPTLTVGNLGSFQSKSGTNLNFGTAMQSCVQASMTATISSKDARPPKPYTATDAELRTGDSYTGNCKQELANHVKTRLTRQSFGVLSVGH</sequence>
<gene>
    <name evidence="2" type="ORF">TEOVI_000909900</name>
</gene>
<evidence type="ECO:0000313" key="2">
    <source>
        <dbReference type="EMBL" id="SCU66156.1"/>
    </source>
</evidence>
<dbReference type="RefSeq" id="XP_067077637.1">
    <property type="nucleotide sequence ID" value="XM_067221536.1"/>
</dbReference>
<evidence type="ECO:0000313" key="3">
    <source>
        <dbReference type="Proteomes" id="UP000195570"/>
    </source>
</evidence>
<protein>
    <submittedName>
        <fullName evidence="2">Uncharacterized protein</fullName>
    </submittedName>
</protein>
<reference evidence="2" key="1">
    <citation type="submission" date="2016-09" db="EMBL/GenBank/DDBJ databases">
        <authorList>
            <person name="Hebert L."/>
            <person name="Moumen B."/>
        </authorList>
    </citation>
    <scope>NUCLEOTIDE SEQUENCE [LARGE SCALE GENOMIC DNA]</scope>
    <source>
        <strain evidence="2">OVI</strain>
    </source>
</reference>